<organism evidence="3 4">
    <name type="scientific">Mycobacterium europaeum</name>
    <dbReference type="NCBI Taxonomy" id="761804"/>
    <lineage>
        <taxon>Bacteria</taxon>
        <taxon>Bacillati</taxon>
        <taxon>Actinomycetota</taxon>
        <taxon>Actinomycetes</taxon>
        <taxon>Mycobacteriales</taxon>
        <taxon>Mycobacteriaceae</taxon>
        <taxon>Mycobacterium</taxon>
        <taxon>Mycobacterium simiae complex</taxon>
    </lineage>
</organism>
<dbReference type="CDD" id="cd03450">
    <property type="entry name" value="NodN"/>
    <property type="match status" value="1"/>
</dbReference>
<dbReference type="SUPFAM" id="SSF54637">
    <property type="entry name" value="Thioesterase/thiol ester dehydrase-isomerase"/>
    <property type="match status" value="1"/>
</dbReference>
<feature type="domain" description="MaoC-like" evidence="2">
    <location>
        <begin position="12"/>
        <end position="129"/>
    </location>
</feature>
<evidence type="ECO:0000259" key="2">
    <source>
        <dbReference type="Pfam" id="PF01575"/>
    </source>
</evidence>
<dbReference type="Proteomes" id="UP000199601">
    <property type="component" value="Unassembled WGS sequence"/>
</dbReference>
<accession>A0A0U1DLP7</accession>
<gene>
    <name evidence="3" type="ORF">BN000_04326</name>
</gene>
<dbReference type="Pfam" id="PF01575">
    <property type="entry name" value="MaoC_dehydratas"/>
    <property type="match status" value="1"/>
</dbReference>
<protein>
    <submittedName>
        <fullName evidence="3">Dehydratase</fullName>
    </submittedName>
</protein>
<keyword evidence="4" id="KW-1185">Reference proteome</keyword>
<dbReference type="EMBL" id="CTEC01000002">
    <property type="protein sequence ID" value="CQD18846.1"/>
    <property type="molecule type" value="Genomic_DNA"/>
</dbReference>
<dbReference type="InterPro" id="IPR029069">
    <property type="entry name" value="HotDog_dom_sf"/>
</dbReference>
<reference evidence="4" key="1">
    <citation type="submission" date="2015-03" db="EMBL/GenBank/DDBJ databases">
        <authorList>
            <person name="Urmite Genomes"/>
        </authorList>
    </citation>
    <scope>NUCLEOTIDE SEQUENCE [LARGE SCALE GENOMIC DNA]</scope>
    <source>
        <strain evidence="4">CSUR P1344</strain>
    </source>
</reference>
<evidence type="ECO:0000313" key="3">
    <source>
        <dbReference type="EMBL" id="CQD18846.1"/>
    </source>
</evidence>
<dbReference type="AlphaFoldDB" id="A0A0U1DLP7"/>
<proteinExistence type="inferred from homology"/>
<dbReference type="Gene3D" id="3.10.129.10">
    <property type="entry name" value="Hotdog Thioesterase"/>
    <property type="match status" value="1"/>
</dbReference>
<sequence length="152" mass="16796">MKVITSVEDAVETVGQELGVGNWKEIDQQRIDAFADVTEDHQWIHVDTDRAKTESPYGATIAHGFLTLSLIPKLSKDTYRVDNVKMGVNYGLNKVRFLAPVTAGSRIRVRSALAAADKVSDDTVNLTVRHTLEIEGSDRPAAVVELIARYVF</sequence>
<name>A0A0U1DLP7_9MYCO</name>
<dbReference type="InterPro" id="IPR039375">
    <property type="entry name" value="NodN-like"/>
</dbReference>
<evidence type="ECO:0000256" key="1">
    <source>
        <dbReference type="ARBA" id="ARBA00005254"/>
    </source>
</evidence>
<dbReference type="PANTHER" id="PTHR42993:SF1">
    <property type="entry name" value="MAOC-LIKE DEHYDRATASE DOMAIN-CONTAINING PROTEIN"/>
    <property type="match status" value="1"/>
</dbReference>
<dbReference type="RefSeq" id="WP_090422689.1">
    <property type="nucleotide sequence ID" value="NZ_CTEC01000002.1"/>
</dbReference>
<dbReference type="PANTHER" id="PTHR42993">
    <property type="entry name" value="MAOC-LIKE DEHYDRATASE DOMAIN-CONTAINING PROTEIN"/>
    <property type="match status" value="1"/>
</dbReference>
<comment type="similarity">
    <text evidence="1">Belongs to the enoyl-CoA hydratase/isomerase family.</text>
</comment>
<evidence type="ECO:0000313" key="4">
    <source>
        <dbReference type="Proteomes" id="UP000199601"/>
    </source>
</evidence>
<dbReference type="InterPro" id="IPR002539">
    <property type="entry name" value="MaoC-like_dom"/>
</dbReference>